<evidence type="ECO:0000256" key="8">
    <source>
        <dbReference type="SAM" id="Phobius"/>
    </source>
</evidence>
<feature type="transmembrane region" description="Helical" evidence="8">
    <location>
        <begin position="159"/>
        <end position="177"/>
    </location>
</feature>
<evidence type="ECO:0000256" key="4">
    <source>
        <dbReference type="ARBA" id="ARBA00022475"/>
    </source>
</evidence>
<keyword evidence="7 8" id="KW-0472">Membrane</keyword>
<dbReference type="Proteomes" id="UP001595978">
    <property type="component" value="Unassembled WGS sequence"/>
</dbReference>
<evidence type="ECO:0000256" key="3">
    <source>
        <dbReference type="ARBA" id="ARBA00022448"/>
    </source>
</evidence>
<comment type="subcellular location">
    <subcellularLocation>
        <location evidence="1">Cell membrane</location>
        <topology evidence="1">Multi-pass membrane protein</topology>
    </subcellularLocation>
</comment>
<evidence type="ECO:0000256" key="6">
    <source>
        <dbReference type="ARBA" id="ARBA00022989"/>
    </source>
</evidence>
<keyword evidence="5 8" id="KW-0812">Transmembrane</keyword>
<name>A0ABW0RA51_9BACL</name>
<feature type="transmembrane region" description="Helical" evidence="8">
    <location>
        <begin position="128"/>
        <end position="147"/>
    </location>
</feature>
<organism evidence="9 10">
    <name type="scientific">Ureibacillus suwonensis</name>
    <dbReference type="NCBI Taxonomy" id="313007"/>
    <lineage>
        <taxon>Bacteria</taxon>
        <taxon>Bacillati</taxon>
        <taxon>Bacillota</taxon>
        <taxon>Bacilli</taxon>
        <taxon>Bacillales</taxon>
        <taxon>Caryophanaceae</taxon>
        <taxon>Ureibacillus</taxon>
    </lineage>
</organism>
<sequence>MKTNIAAWKRGIKTGIPIAFGYFAVSFSFGILCKQAGLNPFEAVLMSATNLTSAGQFAGLTMIAAMATVIEIAVAQLIINSRYLLMSFSLSQKIPTDTPIYHRLLMSYGITDEIFGVSIAQPGKLNPYFMYGVMTVAVPGWALGTLSGVISGNIFPERITSALSIALYGMLLGVIVPPAKKNKIIAGVIVVSMLCSAIFAVIPALKSVSSAVKIIGITLVIAGAAAFLFPIKEEEA</sequence>
<evidence type="ECO:0000256" key="1">
    <source>
        <dbReference type="ARBA" id="ARBA00004651"/>
    </source>
</evidence>
<feature type="transmembrane region" description="Helical" evidence="8">
    <location>
        <begin position="12"/>
        <end position="37"/>
    </location>
</feature>
<dbReference type="RefSeq" id="WP_342580658.1">
    <property type="nucleotide sequence ID" value="NZ_JBHSNQ010000036.1"/>
</dbReference>
<dbReference type="InterPro" id="IPR011606">
    <property type="entry name" value="Brnchd-chn_aa_trnsp_permease"/>
</dbReference>
<dbReference type="PANTHER" id="PTHR34979">
    <property type="entry name" value="INNER MEMBRANE PROTEIN YGAZ"/>
    <property type="match status" value="1"/>
</dbReference>
<evidence type="ECO:0000256" key="2">
    <source>
        <dbReference type="ARBA" id="ARBA00010735"/>
    </source>
</evidence>
<evidence type="ECO:0000313" key="10">
    <source>
        <dbReference type="Proteomes" id="UP001595978"/>
    </source>
</evidence>
<gene>
    <name evidence="9" type="ORF">ACFPOH_02965</name>
</gene>
<feature type="transmembrane region" description="Helical" evidence="8">
    <location>
        <begin position="57"/>
        <end position="79"/>
    </location>
</feature>
<evidence type="ECO:0000313" key="9">
    <source>
        <dbReference type="EMBL" id="MFC5540740.1"/>
    </source>
</evidence>
<dbReference type="Pfam" id="PF03591">
    <property type="entry name" value="AzlC"/>
    <property type="match status" value="1"/>
</dbReference>
<keyword evidence="10" id="KW-1185">Reference proteome</keyword>
<dbReference type="PANTHER" id="PTHR34979:SF1">
    <property type="entry name" value="INNER MEMBRANE PROTEIN YGAZ"/>
    <property type="match status" value="1"/>
</dbReference>
<feature type="transmembrane region" description="Helical" evidence="8">
    <location>
        <begin position="211"/>
        <end position="231"/>
    </location>
</feature>
<comment type="caution">
    <text evidence="9">The sequence shown here is derived from an EMBL/GenBank/DDBJ whole genome shotgun (WGS) entry which is preliminary data.</text>
</comment>
<keyword evidence="4" id="KW-1003">Cell membrane</keyword>
<evidence type="ECO:0000256" key="5">
    <source>
        <dbReference type="ARBA" id="ARBA00022692"/>
    </source>
</evidence>
<feature type="transmembrane region" description="Helical" evidence="8">
    <location>
        <begin position="184"/>
        <end position="205"/>
    </location>
</feature>
<reference evidence="10" key="1">
    <citation type="journal article" date="2019" name="Int. J. Syst. Evol. Microbiol.">
        <title>The Global Catalogue of Microorganisms (GCM) 10K type strain sequencing project: providing services to taxonomists for standard genome sequencing and annotation.</title>
        <authorList>
            <consortium name="The Broad Institute Genomics Platform"/>
            <consortium name="The Broad Institute Genome Sequencing Center for Infectious Disease"/>
            <person name="Wu L."/>
            <person name="Ma J."/>
        </authorList>
    </citation>
    <scope>NUCLEOTIDE SEQUENCE [LARGE SCALE GENOMIC DNA]</scope>
    <source>
        <strain evidence="10">CCUG 56331</strain>
    </source>
</reference>
<accession>A0ABW0RA51</accession>
<evidence type="ECO:0000256" key="7">
    <source>
        <dbReference type="ARBA" id="ARBA00023136"/>
    </source>
</evidence>
<dbReference type="EMBL" id="JBHSNQ010000036">
    <property type="protein sequence ID" value="MFC5540740.1"/>
    <property type="molecule type" value="Genomic_DNA"/>
</dbReference>
<protein>
    <submittedName>
        <fullName evidence="9">AzlC family ABC transporter permease</fullName>
    </submittedName>
</protein>
<proteinExistence type="inferred from homology"/>
<keyword evidence="3" id="KW-0813">Transport</keyword>
<comment type="similarity">
    <text evidence="2">Belongs to the AzlC family.</text>
</comment>
<keyword evidence="6 8" id="KW-1133">Transmembrane helix</keyword>